<gene>
    <name evidence="2" type="ORF">ADEAN_000156000</name>
</gene>
<evidence type="ECO:0000313" key="3">
    <source>
        <dbReference type="Proteomes" id="UP000515908"/>
    </source>
</evidence>
<evidence type="ECO:0000313" key="2">
    <source>
        <dbReference type="EMBL" id="CAD2214116.1"/>
    </source>
</evidence>
<dbReference type="VEuPathDB" id="TriTrypDB:ADEAN_000156000"/>
<dbReference type="Proteomes" id="UP000515908">
    <property type="component" value="Chromosome 03"/>
</dbReference>
<feature type="compositionally biased region" description="Basic and acidic residues" evidence="1">
    <location>
        <begin position="22"/>
        <end position="36"/>
    </location>
</feature>
<evidence type="ECO:0000256" key="1">
    <source>
        <dbReference type="SAM" id="MobiDB-lite"/>
    </source>
</evidence>
<dbReference type="OrthoDB" id="277769at2759"/>
<keyword evidence="3" id="KW-1185">Reference proteome</keyword>
<sequence length="112" mass="12829">MSVDGNIGDVDPVLLSMSSDPEAWREQRRQKMREKIFGQGGKGETTEAKQPDAKPSNTSTSTEQDEKYILQQLRMHKRKREAGEEEAPLRPPQEETTPNQPSLKERLMKKYS</sequence>
<reference evidence="2 3" key="1">
    <citation type="submission" date="2020-08" db="EMBL/GenBank/DDBJ databases">
        <authorList>
            <person name="Newling K."/>
            <person name="Davey J."/>
            <person name="Forrester S."/>
        </authorList>
    </citation>
    <scope>NUCLEOTIDE SEQUENCE [LARGE SCALE GENOMIC DNA]</scope>
    <source>
        <strain evidence="3">Crithidia deanei Carvalho (ATCC PRA-265)</strain>
    </source>
</reference>
<feature type="region of interest" description="Disordered" evidence="1">
    <location>
        <begin position="1"/>
        <end position="112"/>
    </location>
</feature>
<dbReference type="EMBL" id="LR877147">
    <property type="protein sequence ID" value="CAD2214116.1"/>
    <property type="molecule type" value="Genomic_DNA"/>
</dbReference>
<name>A0A7G2C348_9TRYP</name>
<feature type="compositionally biased region" description="Basic and acidic residues" evidence="1">
    <location>
        <begin position="103"/>
        <end position="112"/>
    </location>
</feature>
<proteinExistence type="predicted"/>
<dbReference type="AlphaFoldDB" id="A0A7G2C348"/>
<protein>
    <submittedName>
        <fullName evidence="2">Uncharacterized protein</fullName>
    </submittedName>
</protein>
<accession>A0A7G2C348</accession>
<organism evidence="2 3">
    <name type="scientific">Angomonas deanei</name>
    <dbReference type="NCBI Taxonomy" id="59799"/>
    <lineage>
        <taxon>Eukaryota</taxon>
        <taxon>Discoba</taxon>
        <taxon>Euglenozoa</taxon>
        <taxon>Kinetoplastea</taxon>
        <taxon>Metakinetoplastina</taxon>
        <taxon>Trypanosomatida</taxon>
        <taxon>Trypanosomatidae</taxon>
        <taxon>Strigomonadinae</taxon>
        <taxon>Angomonas</taxon>
    </lineage>
</organism>